<accession>A0A8C7VTK4</accession>
<dbReference type="AlphaFoldDB" id="A0A8C7VTK4"/>
<keyword evidence="7" id="KW-0175">Coiled coil</keyword>
<dbReference type="SUPFAM" id="SSF49899">
    <property type="entry name" value="Concanavalin A-like lectins/glucanases"/>
    <property type="match status" value="1"/>
</dbReference>
<dbReference type="InterPro" id="IPR001870">
    <property type="entry name" value="B30.2/SPRY"/>
</dbReference>
<evidence type="ECO:0000313" key="11">
    <source>
        <dbReference type="Ensembl" id="ENSOMYP00000046135.2"/>
    </source>
</evidence>
<dbReference type="GO" id="GO:0045087">
    <property type="term" value="P:innate immune response"/>
    <property type="evidence" value="ECO:0007669"/>
    <property type="project" value="UniProtKB-KW"/>
</dbReference>
<dbReference type="Pfam" id="PF00643">
    <property type="entry name" value="zf-B_box"/>
    <property type="match status" value="1"/>
</dbReference>
<evidence type="ECO:0000256" key="1">
    <source>
        <dbReference type="ARBA" id="ARBA00022588"/>
    </source>
</evidence>
<dbReference type="SMART" id="SM00184">
    <property type="entry name" value="RING"/>
    <property type="match status" value="1"/>
</dbReference>
<dbReference type="PANTHER" id="PTHR25465">
    <property type="entry name" value="B-BOX DOMAIN CONTAINING"/>
    <property type="match status" value="1"/>
</dbReference>
<dbReference type="CDD" id="cd19769">
    <property type="entry name" value="Bbox2_TRIM16-like"/>
    <property type="match status" value="1"/>
</dbReference>
<feature type="domain" description="RING-type" evidence="8">
    <location>
        <begin position="15"/>
        <end position="58"/>
    </location>
</feature>
<dbReference type="SUPFAM" id="SSF57845">
    <property type="entry name" value="B-box zinc-binding domain"/>
    <property type="match status" value="1"/>
</dbReference>
<dbReference type="Ensembl" id="ENSOMYT00000050193.2">
    <property type="protein sequence ID" value="ENSOMYP00000046135.2"/>
    <property type="gene ID" value="ENSOMYG00000021059.2"/>
</dbReference>
<keyword evidence="2" id="KW-0479">Metal-binding</keyword>
<dbReference type="OrthoDB" id="6270329at2759"/>
<dbReference type="SUPFAM" id="SSF57850">
    <property type="entry name" value="RING/U-box"/>
    <property type="match status" value="1"/>
</dbReference>
<evidence type="ECO:0000256" key="4">
    <source>
        <dbReference type="ARBA" id="ARBA00022833"/>
    </source>
</evidence>
<dbReference type="Proteomes" id="UP000694395">
    <property type="component" value="Chromosome 15"/>
</dbReference>
<evidence type="ECO:0000256" key="6">
    <source>
        <dbReference type="PROSITE-ProRule" id="PRU00024"/>
    </source>
</evidence>
<evidence type="ECO:0000259" key="10">
    <source>
        <dbReference type="PROSITE" id="PS50188"/>
    </source>
</evidence>
<dbReference type="GO" id="GO:0008270">
    <property type="term" value="F:zinc ion binding"/>
    <property type="evidence" value="ECO:0007669"/>
    <property type="project" value="UniProtKB-KW"/>
</dbReference>
<dbReference type="InterPro" id="IPR058030">
    <property type="entry name" value="TRIM8/14/16/25/29/45/65_CC"/>
</dbReference>
<evidence type="ECO:0000256" key="7">
    <source>
        <dbReference type="SAM" id="Coils"/>
    </source>
</evidence>
<evidence type="ECO:0000313" key="12">
    <source>
        <dbReference type="Proteomes" id="UP000694395"/>
    </source>
</evidence>
<dbReference type="PRINTS" id="PR01407">
    <property type="entry name" value="BUTYPHLNCDUF"/>
</dbReference>
<feature type="coiled-coil region" evidence="7">
    <location>
        <begin position="205"/>
        <end position="300"/>
    </location>
</feature>
<keyword evidence="3 6" id="KW-0863">Zinc-finger</keyword>
<reference evidence="11" key="1">
    <citation type="submission" date="2020-07" db="EMBL/GenBank/DDBJ databases">
        <title>A long reads based de novo assembly of the rainbow trout Arlee double haploid line genome.</title>
        <authorList>
            <person name="Gao G."/>
            <person name="Palti Y."/>
        </authorList>
    </citation>
    <scope>NUCLEOTIDE SEQUENCE [LARGE SCALE GENOMIC DNA]</scope>
</reference>
<dbReference type="InterPro" id="IPR013083">
    <property type="entry name" value="Znf_RING/FYVE/PHD"/>
</dbReference>
<dbReference type="GeneTree" id="ENSGT01150000286899"/>
<evidence type="ECO:0008006" key="13">
    <source>
        <dbReference type="Google" id="ProtNLM"/>
    </source>
</evidence>
<dbReference type="InterPro" id="IPR001841">
    <property type="entry name" value="Znf_RING"/>
</dbReference>
<dbReference type="GO" id="GO:0005737">
    <property type="term" value="C:cytoplasm"/>
    <property type="evidence" value="ECO:0007669"/>
    <property type="project" value="UniProtKB-ARBA"/>
</dbReference>
<keyword evidence="4" id="KW-0862">Zinc</keyword>
<dbReference type="InterPro" id="IPR000315">
    <property type="entry name" value="Znf_B-box"/>
</dbReference>
<dbReference type="InterPro" id="IPR003877">
    <property type="entry name" value="SPRY_dom"/>
</dbReference>
<keyword evidence="1" id="KW-0399">Innate immunity</keyword>
<feature type="domain" description="B30.2/SPRY" evidence="10">
    <location>
        <begin position="365"/>
        <end position="556"/>
    </location>
</feature>
<keyword evidence="5" id="KW-0391">Immunity</keyword>
<dbReference type="PANTHER" id="PTHR25465:SF5">
    <property type="entry name" value="E3 UBIQUITIN_ISG15 LIGASE TRIM25-RELATED"/>
    <property type="match status" value="1"/>
</dbReference>
<feature type="domain" description="B box-type" evidence="9">
    <location>
        <begin position="150"/>
        <end position="190"/>
    </location>
</feature>
<dbReference type="Pfam" id="PF15227">
    <property type="entry name" value="zf-C3HC4_4"/>
    <property type="match status" value="1"/>
</dbReference>
<dbReference type="InterPro" id="IPR006574">
    <property type="entry name" value="PRY"/>
</dbReference>
<dbReference type="InterPro" id="IPR003879">
    <property type="entry name" value="Butyrophylin_SPRY"/>
</dbReference>
<dbReference type="Pfam" id="PF25600">
    <property type="entry name" value="TRIM_CC"/>
    <property type="match status" value="1"/>
</dbReference>
<sequence length="556" mass="63018">MAQQGILLDQDQFCCSVCLDLLKEPVTIPCGHSYCRSCIEGCWDQDDLKGIYSCPQCRQTFTPRPALIKNIILTEVVEKLKKTGLQADPPDPCYAGPGDVACDFCNGTRKQKALMSCLVCLVSSCKTHLQPHYSVPGLKKHKLVKASTQLQENICSRHDELLKIYCRTDQNCICYLCMVDDHKGHDTVSAAAERTEKQSQLVMSQQKLQQRIQEREKELKELQQAVESLKHSAQAAVEDSDRIFTELIHSIERRCSEVKELIRDQEKAQVSQADGLLEQLEQQIAELRRRNAELEQLSHTEDHIHFLQSYQSLSSPSVSSDLPSIVIHPQYFVDVNKTVSDVRERLEGVLKGEWTKISTTVNSVDILLPPEPKTRERFLQYSCQLTLDPNTAQKSLSLSEGNRKVTVVKAVNDPNPDHPDRFTGWWQVLCREGLSGRCYWEVEFHHGTVFIAVSYKDISRVGKVNGSRFGYNDKSWGLELSGNGYSFRHNNVETKVSGPQSSRVGVYLDHKVGILSFYSISDTMTLLHRVETTFTKPLYPGLCVWYKNDSAELCKL</sequence>
<dbReference type="Pfam" id="PF00622">
    <property type="entry name" value="SPRY"/>
    <property type="match status" value="1"/>
</dbReference>
<evidence type="ECO:0000256" key="2">
    <source>
        <dbReference type="ARBA" id="ARBA00022723"/>
    </source>
</evidence>
<dbReference type="PROSITE" id="PS00518">
    <property type="entry name" value="ZF_RING_1"/>
    <property type="match status" value="1"/>
</dbReference>
<dbReference type="Gene3D" id="4.10.830.40">
    <property type="match status" value="1"/>
</dbReference>
<dbReference type="InterPro" id="IPR043136">
    <property type="entry name" value="B30.2/SPRY_sf"/>
</dbReference>
<reference evidence="11" key="2">
    <citation type="submission" date="2025-08" db="UniProtKB">
        <authorList>
            <consortium name="Ensembl"/>
        </authorList>
    </citation>
    <scope>IDENTIFICATION</scope>
</reference>
<dbReference type="PROSITE" id="PS50119">
    <property type="entry name" value="ZF_BBOX"/>
    <property type="match status" value="1"/>
</dbReference>
<evidence type="ECO:0000256" key="3">
    <source>
        <dbReference type="ARBA" id="ARBA00022771"/>
    </source>
</evidence>
<dbReference type="SMART" id="SM00449">
    <property type="entry name" value="SPRY"/>
    <property type="match status" value="1"/>
</dbReference>
<gene>
    <name evidence="11" type="primary">LOC110489932</name>
</gene>
<dbReference type="Gene3D" id="3.30.40.10">
    <property type="entry name" value="Zinc/RING finger domain, C3HC4 (zinc finger)"/>
    <property type="match status" value="1"/>
</dbReference>
<dbReference type="Gene3D" id="3.30.160.60">
    <property type="entry name" value="Classic Zinc Finger"/>
    <property type="match status" value="1"/>
</dbReference>
<dbReference type="SMART" id="SM00336">
    <property type="entry name" value="BBOX"/>
    <property type="match status" value="1"/>
</dbReference>
<keyword evidence="12" id="KW-1185">Reference proteome</keyword>
<dbReference type="Gene3D" id="2.60.120.920">
    <property type="match status" value="1"/>
</dbReference>
<evidence type="ECO:0000256" key="5">
    <source>
        <dbReference type="ARBA" id="ARBA00022859"/>
    </source>
</evidence>
<dbReference type="PROSITE" id="PS50089">
    <property type="entry name" value="ZF_RING_2"/>
    <property type="match status" value="1"/>
</dbReference>
<dbReference type="InterPro" id="IPR013320">
    <property type="entry name" value="ConA-like_dom_sf"/>
</dbReference>
<proteinExistence type="predicted"/>
<protein>
    <recommendedName>
        <fullName evidence="13">Tripartite motif-containing protein 16-like</fullName>
    </recommendedName>
</protein>
<dbReference type="InterPro" id="IPR017907">
    <property type="entry name" value="Znf_RING_CS"/>
</dbReference>
<reference evidence="11" key="3">
    <citation type="submission" date="2025-09" db="UniProtKB">
        <authorList>
            <consortium name="Ensembl"/>
        </authorList>
    </citation>
    <scope>IDENTIFICATION</scope>
</reference>
<name>A0A8C7VTK4_ONCMY</name>
<organism evidence="11 12">
    <name type="scientific">Oncorhynchus mykiss</name>
    <name type="common">Rainbow trout</name>
    <name type="synonym">Salmo gairdneri</name>
    <dbReference type="NCBI Taxonomy" id="8022"/>
    <lineage>
        <taxon>Eukaryota</taxon>
        <taxon>Metazoa</taxon>
        <taxon>Chordata</taxon>
        <taxon>Craniata</taxon>
        <taxon>Vertebrata</taxon>
        <taxon>Euteleostomi</taxon>
        <taxon>Actinopterygii</taxon>
        <taxon>Neopterygii</taxon>
        <taxon>Teleostei</taxon>
        <taxon>Protacanthopterygii</taxon>
        <taxon>Salmoniformes</taxon>
        <taxon>Salmonidae</taxon>
        <taxon>Salmoninae</taxon>
        <taxon>Oncorhynchus</taxon>
    </lineage>
</organism>
<dbReference type="SMART" id="SM00589">
    <property type="entry name" value="PRY"/>
    <property type="match status" value="1"/>
</dbReference>
<evidence type="ECO:0000259" key="8">
    <source>
        <dbReference type="PROSITE" id="PS50089"/>
    </source>
</evidence>
<evidence type="ECO:0000259" key="9">
    <source>
        <dbReference type="PROSITE" id="PS50119"/>
    </source>
</evidence>
<dbReference type="CDD" id="cd16040">
    <property type="entry name" value="SPRY_PRY_SNTX"/>
    <property type="match status" value="1"/>
</dbReference>
<dbReference type="Pfam" id="PF13765">
    <property type="entry name" value="PRY"/>
    <property type="match status" value="1"/>
</dbReference>
<dbReference type="InterPro" id="IPR051051">
    <property type="entry name" value="E3_ubiq-ligase_TRIM/RNF"/>
</dbReference>
<dbReference type="PROSITE" id="PS50188">
    <property type="entry name" value="B302_SPRY"/>
    <property type="match status" value="1"/>
</dbReference>